<dbReference type="Proteomes" id="UP000703661">
    <property type="component" value="Unassembled WGS sequence"/>
</dbReference>
<dbReference type="OrthoDB" id="2446951at2759"/>
<evidence type="ECO:0000313" key="2">
    <source>
        <dbReference type="EMBL" id="KAG0016396.1"/>
    </source>
</evidence>
<dbReference type="Gene3D" id="3.80.10.10">
    <property type="entry name" value="Ribonuclease Inhibitor"/>
    <property type="match status" value="1"/>
</dbReference>
<gene>
    <name evidence="2" type="ORF">BGZ80_009250</name>
</gene>
<dbReference type="AlphaFoldDB" id="A0A9P6MXB9"/>
<name>A0A9P6MXB9_9FUNG</name>
<accession>A0A9P6MXB9</accession>
<dbReference type="EMBL" id="JAAAID010000537">
    <property type="protein sequence ID" value="KAG0016396.1"/>
    <property type="molecule type" value="Genomic_DNA"/>
</dbReference>
<protein>
    <submittedName>
        <fullName evidence="2">Uncharacterized protein</fullName>
    </submittedName>
</protein>
<proteinExistence type="predicted"/>
<dbReference type="InterPro" id="IPR032675">
    <property type="entry name" value="LRR_dom_sf"/>
</dbReference>
<evidence type="ECO:0000313" key="3">
    <source>
        <dbReference type="Proteomes" id="UP000703661"/>
    </source>
</evidence>
<reference evidence="2" key="1">
    <citation type="journal article" date="2020" name="Fungal Divers.">
        <title>Resolving the Mortierellaceae phylogeny through synthesis of multi-gene phylogenetics and phylogenomics.</title>
        <authorList>
            <person name="Vandepol N."/>
            <person name="Liber J."/>
            <person name="Desiro A."/>
            <person name="Na H."/>
            <person name="Kennedy M."/>
            <person name="Barry K."/>
            <person name="Grigoriev I.V."/>
            <person name="Miller A.N."/>
            <person name="O'Donnell K."/>
            <person name="Stajich J.E."/>
            <person name="Bonito G."/>
        </authorList>
    </citation>
    <scope>NUCLEOTIDE SEQUENCE</scope>
    <source>
        <strain evidence="2">NRRL 2769</strain>
    </source>
</reference>
<comment type="caution">
    <text evidence="2">The sequence shown here is derived from an EMBL/GenBank/DDBJ whole genome shotgun (WGS) entry which is preliminary data.</text>
</comment>
<evidence type="ECO:0000256" key="1">
    <source>
        <dbReference type="SAM" id="MobiDB-lite"/>
    </source>
</evidence>
<organism evidence="2 3">
    <name type="scientific">Entomortierella chlamydospora</name>
    <dbReference type="NCBI Taxonomy" id="101097"/>
    <lineage>
        <taxon>Eukaryota</taxon>
        <taxon>Fungi</taxon>
        <taxon>Fungi incertae sedis</taxon>
        <taxon>Mucoromycota</taxon>
        <taxon>Mortierellomycotina</taxon>
        <taxon>Mortierellomycetes</taxon>
        <taxon>Mortierellales</taxon>
        <taxon>Mortierellaceae</taxon>
        <taxon>Entomortierella</taxon>
    </lineage>
</organism>
<sequence length="918" mass="104736">MSDEYQEFQLAQVGEHPPLNPTTNIEVSIDSVTKEKFVYWEDIEILFPGAKHVQRNNNIMVPFMRDMNGQRYNPARIKHYPGMVLKVYTIFISMTPQSEHDLPPEYSDSSPEIRSRQESAVVVERNIWVPPPDPTIPEPVIKDFPLLPVPRFFIILPLDSQVLNKESHAENRFRIHFLCDGGEQLRRAALGINSHSTIPGHIHLCGHEGYEIDRPSDFFDQYGSYVLKLLLLKSGLPVNGKAAPLTNLEYAWIEKESRDGLRYRKKICPNIEAEMDEAIEYLYSITTESRETFEEHIKANSLDDMEQVDLLHVRSFLKDLPDSEIESIEVGASLGYLFCGRTDTGETTWLCSHHYEFEFETTALKNLREEVRRTGAKYDMQCRKLSLVLKPPKTTGGRYLIVLLSKIKRIQELDLTLDWDTSSQDLRDLKDCILGMSHLKHLRLDCGDYKGSIIDRMSGGGRADPLIQILMNSENLEVFDLVRSEEFFTKSSPFACLCNSITKLKQVHLHALFDMNEHSEKLRILFQNCPLLKTLSLRCTKFNFCGTVELVKDLIATHKRFQILNLTSHNFKMTLDRAELGSALLDPVRFEDKFMPCESTVLKRYGACLQTLLIDDDFTDEHIAILDEITQPQQLKDLKLRQIDICVNWDMFSFSKQTYNGRRMLAAILKRLYAQSNTQQWSLTSLQGSPGVLSENDAMAFSSSSSSSNLSSSSQPPSFSSLSSPSSSPSSSQTETLAHAVPFVLTFTIQYQYQVWRPFISEIFPILTSFYNKSPYLNKHLMELSLDTASESNQLAILKSFTFRGSHTPIKDASIKPLIRVIKLCPLLESLQISTLIARNDQWREILGALDYSRLKVLNLNRNNFGSGAIRFPYDVIPKEVNVALQQLNARPSRMSKAEKQTLLREIGERAPGCKVII</sequence>
<dbReference type="SUPFAM" id="SSF52047">
    <property type="entry name" value="RNI-like"/>
    <property type="match status" value="1"/>
</dbReference>
<feature type="region of interest" description="Disordered" evidence="1">
    <location>
        <begin position="705"/>
        <end position="733"/>
    </location>
</feature>
<keyword evidence="3" id="KW-1185">Reference proteome</keyword>